<feature type="transmembrane region" description="Helical" evidence="1">
    <location>
        <begin position="41"/>
        <end position="62"/>
    </location>
</feature>
<accession>A0A1H6XIK1</accession>
<keyword evidence="1" id="KW-0472">Membrane</keyword>
<evidence type="ECO:0000256" key="1">
    <source>
        <dbReference type="SAM" id="Phobius"/>
    </source>
</evidence>
<sequence>MVTGMGNGLTIGVVVFIFFKGNLLTATFTTTPGVIQQSYNYLKGFALETIVTAVLFSMVGYFNGHDQTLWVMTQGLIKTFLIRLPLAY</sequence>
<dbReference type="RefSeq" id="WP_074732787.1">
    <property type="nucleotide sequence ID" value="NZ_FNYK01000082.1"/>
</dbReference>
<dbReference type="GO" id="GO:0016020">
    <property type="term" value="C:membrane"/>
    <property type="evidence" value="ECO:0007669"/>
    <property type="project" value="InterPro"/>
</dbReference>
<evidence type="ECO:0000313" key="3">
    <source>
        <dbReference type="Proteomes" id="UP000183028"/>
    </source>
</evidence>
<evidence type="ECO:0000313" key="2">
    <source>
        <dbReference type="EMBL" id="SEJ24415.1"/>
    </source>
</evidence>
<keyword evidence="1" id="KW-1133">Transmembrane helix</keyword>
<keyword evidence="3" id="KW-1185">Reference proteome</keyword>
<dbReference type="GO" id="GO:0042910">
    <property type="term" value="F:xenobiotic transmembrane transporter activity"/>
    <property type="evidence" value="ECO:0007669"/>
    <property type="project" value="InterPro"/>
</dbReference>
<dbReference type="eggNOG" id="COG0534">
    <property type="taxonomic scope" value="Bacteria"/>
</dbReference>
<gene>
    <name evidence="2" type="ORF">SAMN04487834_108211</name>
</gene>
<dbReference type="Proteomes" id="UP000183028">
    <property type="component" value="Unassembled WGS sequence"/>
</dbReference>
<dbReference type="GO" id="GO:0015297">
    <property type="term" value="F:antiporter activity"/>
    <property type="evidence" value="ECO:0007669"/>
    <property type="project" value="InterPro"/>
</dbReference>
<dbReference type="InterPro" id="IPR002528">
    <property type="entry name" value="MATE_fam"/>
</dbReference>
<protein>
    <submittedName>
        <fullName evidence="2">MatE protein</fullName>
    </submittedName>
</protein>
<proteinExistence type="predicted"/>
<reference evidence="3" key="1">
    <citation type="submission" date="2016-10" db="EMBL/GenBank/DDBJ databases">
        <authorList>
            <person name="Varghese N."/>
        </authorList>
    </citation>
    <scope>NUCLEOTIDE SEQUENCE [LARGE SCALE GENOMIC DNA]</scope>
    <source>
        <strain evidence="3">DSM 20406</strain>
    </source>
</reference>
<dbReference type="AlphaFoldDB" id="A0A1H6XIK1"/>
<dbReference type="Pfam" id="PF01554">
    <property type="entry name" value="MatE"/>
    <property type="match status" value="1"/>
</dbReference>
<dbReference type="STRING" id="322505.SAMN04487836_11364"/>
<feature type="transmembrane region" description="Helical" evidence="1">
    <location>
        <begin position="6"/>
        <end position="29"/>
    </location>
</feature>
<dbReference type="EMBL" id="FNYK01000082">
    <property type="protein sequence ID" value="SEJ24415.1"/>
    <property type="molecule type" value="Genomic_DNA"/>
</dbReference>
<organism evidence="2 3">
    <name type="scientific">Sharpea azabuensis</name>
    <dbReference type="NCBI Taxonomy" id="322505"/>
    <lineage>
        <taxon>Bacteria</taxon>
        <taxon>Bacillati</taxon>
        <taxon>Bacillota</taxon>
        <taxon>Erysipelotrichia</taxon>
        <taxon>Erysipelotrichales</taxon>
        <taxon>Coprobacillaceae</taxon>
        <taxon>Sharpea</taxon>
    </lineage>
</organism>
<name>A0A1H6XIK1_9FIRM</name>
<keyword evidence="1" id="KW-0812">Transmembrane</keyword>